<keyword evidence="3" id="KW-1185">Reference proteome</keyword>
<evidence type="ECO:0000259" key="1">
    <source>
        <dbReference type="Pfam" id="PF03184"/>
    </source>
</evidence>
<comment type="caution">
    <text evidence="2">The sequence shown here is derived from an EMBL/GenBank/DDBJ whole genome shotgun (WGS) entry which is preliminary data.</text>
</comment>
<gene>
    <name evidence="2" type="ORF">RRG08_020536</name>
</gene>
<reference evidence="2" key="1">
    <citation type="journal article" date="2023" name="G3 (Bethesda)">
        <title>A reference genome for the long-term kleptoplast-retaining sea slug Elysia crispata morphotype clarki.</title>
        <authorList>
            <person name="Eastman K.E."/>
            <person name="Pendleton A.L."/>
            <person name="Shaikh M.A."/>
            <person name="Suttiyut T."/>
            <person name="Ogas R."/>
            <person name="Tomko P."/>
            <person name="Gavelis G."/>
            <person name="Widhalm J.R."/>
            <person name="Wisecaver J.H."/>
        </authorList>
    </citation>
    <scope>NUCLEOTIDE SEQUENCE</scope>
    <source>
        <strain evidence="2">ECLA1</strain>
    </source>
</reference>
<dbReference type="GO" id="GO:0003676">
    <property type="term" value="F:nucleic acid binding"/>
    <property type="evidence" value="ECO:0007669"/>
    <property type="project" value="InterPro"/>
</dbReference>
<organism evidence="2 3">
    <name type="scientific">Elysia crispata</name>
    <name type="common">lettuce slug</name>
    <dbReference type="NCBI Taxonomy" id="231223"/>
    <lineage>
        <taxon>Eukaryota</taxon>
        <taxon>Metazoa</taxon>
        <taxon>Spiralia</taxon>
        <taxon>Lophotrochozoa</taxon>
        <taxon>Mollusca</taxon>
        <taxon>Gastropoda</taxon>
        <taxon>Heterobranchia</taxon>
        <taxon>Euthyneura</taxon>
        <taxon>Panpulmonata</taxon>
        <taxon>Sacoglossa</taxon>
        <taxon>Placobranchoidea</taxon>
        <taxon>Plakobranchidae</taxon>
        <taxon>Elysia</taxon>
    </lineage>
</organism>
<dbReference type="EMBL" id="JAWDGP010004504">
    <property type="protein sequence ID" value="KAK3763737.1"/>
    <property type="molecule type" value="Genomic_DNA"/>
</dbReference>
<sequence length="223" mass="25308">MHIETAVVGAVLHSAVADFPMTKRQVLMKIGWLVHSLGIETQFKKGVPGDKYWRGLRKRFPQITIRSPECCSQSRLKCMSEDQVSSYFKELHKLMDNNRIIPSCLWNMDETGLQYQHKPVKSVAPKGMKAFYGQTRDSKESVTIVACVSTVGETTHHSASQKKGWMENFLGVEWFRSVFLKNCGSCRPQPLLLDSHSSHEVLELLEIAKEDRVHVLALSPHNT</sequence>
<dbReference type="InterPro" id="IPR004875">
    <property type="entry name" value="DDE_SF_endonuclease_dom"/>
</dbReference>
<dbReference type="AlphaFoldDB" id="A0AAE0Z883"/>
<dbReference type="Proteomes" id="UP001283361">
    <property type="component" value="Unassembled WGS sequence"/>
</dbReference>
<protein>
    <recommendedName>
        <fullName evidence="1">DDE-1 domain-containing protein</fullName>
    </recommendedName>
</protein>
<feature type="domain" description="DDE-1" evidence="1">
    <location>
        <begin position="159"/>
        <end position="218"/>
    </location>
</feature>
<evidence type="ECO:0000313" key="3">
    <source>
        <dbReference type="Proteomes" id="UP001283361"/>
    </source>
</evidence>
<name>A0AAE0Z883_9GAST</name>
<accession>A0AAE0Z883</accession>
<dbReference type="Pfam" id="PF03184">
    <property type="entry name" value="DDE_1"/>
    <property type="match status" value="1"/>
</dbReference>
<evidence type="ECO:0000313" key="2">
    <source>
        <dbReference type="EMBL" id="KAK3763737.1"/>
    </source>
</evidence>
<proteinExistence type="predicted"/>